<dbReference type="Gene3D" id="3.40.50.261">
    <property type="entry name" value="Succinyl-CoA synthetase domains"/>
    <property type="match status" value="1"/>
</dbReference>
<dbReference type="SUPFAM" id="SSF56059">
    <property type="entry name" value="Glutathione synthetase ATP-binding domain-like"/>
    <property type="match status" value="1"/>
</dbReference>
<comment type="cofactor">
    <cofactor evidence="10">
        <name>Mg(2+)</name>
        <dbReference type="ChEBI" id="CHEBI:18420"/>
    </cofactor>
    <text evidence="10">Binds 1 Mg(2+) ion per subunit.</text>
</comment>
<accession>A0A1G6XJN8</accession>
<gene>
    <name evidence="10 12" type="primary">sucC</name>
    <name evidence="12" type="ORF">GCM10007915_03590</name>
    <name evidence="13" type="ORF">SAMN05660405_01350</name>
</gene>
<name>A0A1G6XJN8_9GAMM</name>
<feature type="binding site" evidence="10">
    <location>
        <position position="108"/>
    </location>
    <ligand>
        <name>ATP</name>
        <dbReference type="ChEBI" id="CHEBI:30616"/>
    </ligand>
</feature>
<evidence type="ECO:0000256" key="5">
    <source>
        <dbReference type="ARBA" id="ARBA00022741"/>
    </source>
</evidence>
<evidence type="ECO:0000259" key="11">
    <source>
        <dbReference type="PROSITE" id="PS50975"/>
    </source>
</evidence>
<dbReference type="SUPFAM" id="SSF52210">
    <property type="entry name" value="Succinyl-CoA synthetase domains"/>
    <property type="match status" value="1"/>
</dbReference>
<dbReference type="Proteomes" id="UP000198501">
    <property type="component" value="Unassembled WGS sequence"/>
</dbReference>
<reference evidence="12" key="1">
    <citation type="journal article" date="2014" name="Int. J. Syst. Evol. Microbiol.">
        <title>Complete genome of a new Firmicutes species belonging to the dominant human colonic microbiota ('Ruminococcus bicirculans') reveals two chromosomes and a selective capacity to utilize plant glucans.</title>
        <authorList>
            <consortium name="NISC Comparative Sequencing Program"/>
            <person name="Wegmann U."/>
            <person name="Louis P."/>
            <person name="Goesmann A."/>
            <person name="Henrissat B."/>
            <person name="Duncan S.H."/>
            <person name="Flint H.J."/>
        </authorList>
    </citation>
    <scope>NUCLEOTIDE SEQUENCE</scope>
    <source>
        <strain evidence="12">NBRC 103191</strain>
    </source>
</reference>
<evidence type="ECO:0000256" key="7">
    <source>
        <dbReference type="ARBA" id="ARBA00022842"/>
    </source>
</evidence>
<dbReference type="InterPro" id="IPR011761">
    <property type="entry name" value="ATP-grasp"/>
</dbReference>
<dbReference type="RefSeq" id="WP_093069784.1">
    <property type="nucleotide sequence ID" value="NZ_BSOK01000008.1"/>
</dbReference>
<dbReference type="PROSITE" id="PS50975">
    <property type="entry name" value="ATP_GRASP"/>
    <property type="match status" value="1"/>
</dbReference>
<evidence type="ECO:0000313" key="12">
    <source>
        <dbReference type="EMBL" id="GLR28121.1"/>
    </source>
</evidence>
<organism evidence="13 14">
    <name type="scientific">Psychrobacter pacificensis</name>
    <dbReference type="NCBI Taxonomy" id="112002"/>
    <lineage>
        <taxon>Bacteria</taxon>
        <taxon>Pseudomonadati</taxon>
        <taxon>Pseudomonadota</taxon>
        <taxon>Gammaproteobacteria</taxon>
        <taxon>Moraxellales</taxon>
        <taxon>Moraxellaceae</taxon>
        <taxon>Psychrobacter</taxon>
    </lineage>
</organism>
<dbReference type="InterPro" id="IPR017866">
    <property type="entry name" value="Succ-CoA_synthase_bsu_CS"/>
</dbReference>
<comment type="subunit">
    <text evidence="10">Heterotetramer of two alpha and two beta subunits.</text>
</comment>
<feature type="binding site" evidence="10">
    <location>
        <begin position="53"/>
        <end position="55"/>
    </location>
    <ligand>
        <name>ATP</name>
        <dbReference type="ChEBI" id="CHEBI:30616"/>
    </ligand>
</feature>
<evidence type="ECO:0000256" key="3">
    <source>
        <dbReference type="ARBA" id="ARBA00022598"/>
    </source>
</evidence>
<dbReference type="InterPro" id="IPR013650">
    <property type="entry name" value="ATP-grasp_succ-CoA_synth-type"/>
</dbReference>
<dbReference type="Gene3D" id="3.30.1490.20">
    <property type="entry name" value="ATP-grasp fold, A domain"/>
    <property type="match status" value="1"/>
</dbReference>
<keyword evidence="4 10" id="KW-0479">Metal-binding</keyword>
<keyword evidence="15" id="KW-1185">Reference proteome</keyword>
<comment type="caution">
    <text evidence="10">Lacks conserved residue(s) required for the propagation of feature annotation.</text>
</comment>
<feature type="binding site" evidence="10">
    <location>
        <begin position="322"/>
        <end position="324"/>
    </location>
    <ligand>
        <name>substrate</name>
        <note>ligand shared with subunit alpha</note>
    </ligand>
</feature>
<dbReference type="NCBIfam" id="NF001913">
    <property type="entry name" value="PRK00696.1"/>
    <property type="match status" value="1"/>
</dbReference>
<dbReference type="GO" id="GO:0004775">
    <property type="term" value="F:succinate-CoA ligase (ADP-forming) activity"/>
    <property type="evidence" value="ECO:0007669"/>
    <property type="project" value="UniProtKB-UniRule"/>
</dbReference>
<dbReference type="PANTHER" id="PTHR11815">
    <property type="entry name" value="SUCCINYL-COA SYNTHETASE BETA CHAIN"/>
    <property type="match status" value="1"/>
</dbReference>
<sequence>MNLHEYQAKELLKSYGLPIQEGIIASNGEEAAEAFDKTPTDIAVIKAQVHAGGRGKAGGVKLVKTREEAKQVAEELIGTNLVTYQTDAEGQPVNFVLVAEDMYPVQTELYLGAVVDRSSRRVTFMASTEGGVEIEKVAEETPEKIFKVIVDPLVGLQPYQAREVAFKLGLEGKQVNQFVKIMTGAYQAFIDNDFALFEINPLAVRENGEIVCVDGKIGIDSNALYRLPKVAALRDKSQENERELKASEFDLNYVALEGNIGCMVNGAGLAMATMDIIKLYGGKPANFLDVGGGATKERVVEAFKIILEDSSVEGVLINIFGGIVRCDMIAEAIIAAVKEVDVQVPVVVRLEGNNAEKGAQILNESGLKLISAQGLSDAAQKIVDAVKA</sequence>
<evidence type="ECO:0000256" key="10">
    <source>
        <dbReference type="HAMAP-Rule" id="MF_00558"/>
    </source>
</evidence>
<evidence type="ECO:0000256" key="6">
    <source>
        <dbReference type="ARBA" id="ARBA00022840"/>
    </source>
</evidence>
<feature type="binding site" evidence="10">
    <location>
        <position position="200"/>
    </location>
    <ligand>
        <name>Mg(2+)</name>
        <dbReference type="ChEBI" id="CHEBI:18420"/>
    </ligand>
</feature>
<keyword evidence="2 10" id="KW-0816">Tricarboxylic acid cycle</keyword>
<protein>
    <recommendedName>
        <fullName evidence="10">Succinate--CoA ligase [ADP-forming] subunit beta</fullName>
        <ecNumber evidence="10">6.2.1.5</ecNumber>
    </recommendedName>
    <alternativeName>
        <fullName evidence="10">Succinyl-CoA synthetase subunit beta</fullName>
        <shortName evidence="10">SCS-beta</shortName>
    </alternativeName>
</protein>
<feature type="binding site" evidence="10">
    <location>
        <position position="102"/>
    </location>
    <ligand>
        <name>ATP</name>
        <dbReference type="ChEBI" id="CHEBI:30616"/>
    </ligand>
</feature>
<comment type="pathway">
    <text evidence="10">Carbohydrate metabolism; tricarboxylic acid cycle; succinate from succinyl-CoA (ligase route): step 1/1.</text>
</comment>
<dbReference type="GO" id="GO:0005829">
    <property type="term" value="C:cytosol"/>
    <property type="evidence" value="ECO:0007669"/>
    <property type="project" value="TreeGrafter"/>
</dbReference>
<dbReference type="Gene3D" id="3.30.470.20">
    <property type="entry name" value="ATP-grasp fold, B domain"/>
    <property type="match status" value="1"/>
</dbReference>
<evidence type="ECO:0000256" key="4">
    <source>
        <dbReference type="ARBA" id="ARBA00022723"/>
    </source>
</evidence>
<dbReference type="AlphaFoldDB" id="A0A1G6XJN8"/>
<dbReference type="InterPro" id="IPR005809">
    <property type="entry name" value="Succ_CoA_ligase-like_bsu"/>
</dbReference>
<dbReference type="InterPro" id="IPR013815">
    <property type="entry name" value="ATP_grasp_subdomain_1"/>
</dbReference>
<dbReference type="GO" id="GO:0006104">
    <property type="term" value="P:succinyl-CoA metabolic process"/>
    <property type="evidence" value="ECO:0007669"/>
    <property type="project" value="TreeGrafter"/>
</dbReference>
<comment type="catalytic activity">
    <reaction evidence="9">
        <text>GTP + succinate + CoA = succinyl-CoA + GDP + phosphate</text>
        <dbReference type="Rhea" id="RHEA:22120"/>
        <dbReference type="ChEBI" id="CHEBI:30031"/>
        <dbReference type="ChEBI" id="CHEBI:37565"/>
        <dbReference type="ChEBI" id="CHEBI:43474"/>
        <dbReference type="ChEBI" id="CHEBI:57287"/>
        <dbReference type="ChEBI" id="CHEBI:57292"/>
        <dbReference type="ChEBI" id="CHEBI:58189"/>
    </reaction>
    <physiologicalReaction direction="right-to-left" evidence="9">
        <dbReference type="Rhea" id="RHEA:22122"/>
    </physiologicalReaction>
</comment>
<dbReference type="GO" id="GO:0006099">
    <property type="term" value="P:tricarboxylic acid cycle"/>
    <property type="evidence" value="ECO:0007669"/>
    <property type="project" value="UniProtKB-UniRule"/>
</dbReference>
<dbReference type="Pfam" id="PF08442">
    <property type="entry name" value="ATP-grasp_2"/>
    <property type="match status" value="1"/>
</dbReference>
<dbReference type="FunFam" id="3.30.470.20:FF:000002">
    <property type="entry name" value="Succinate--CoA ligase [ADP-forming] subunit beta"/>
    <property type="match status" value="1"/>
</dbReference>
<dbReference type="GO" id="GO:0005524">
    <property type="term" value="F:ATP binding"/>
    <property type="evidence" value="ECO:0007669"/>
    <property type="project" value="UniProtKB-UniRule"/>
</dbReference>
<dbReference type="EC" id="6.2.1.5" evidence="10"/>
<dbReference type="EMBL" id="BSOK01000008">
    <property type="protein sequence ID" value="GLR28121.1"/>
    <property type="molecule type" value="Genomic_DNA"/>
</dbReference>
<dbReference type="Pfam" id="PF00549">
    <property type="entry name" value="Ligase_CoA"/>
    <property type="match status" value="1"/>
</dbReference>
<evidence type="ECO:0000256" key="8">
    <source>
        <dbReference type="ARBA" id="ARBA00050563"/>
    </source>
</evidence>
<feature type="domain" description="ATP-grasp" evidence="11">
    <location>
        <begin position="9"/>
        <end position="230"/>
    </location>
</feature>
<keyword evidence="3 10" id="KW-0436">Ligase</keyword>
<dbReference type="UniPathway" id="UPA00223">
    <property type="reaction ID" value="UER00999"/>
</dbReference>
<evidence type="ECO:0000256" key="1">
    <source>
        <dbReference type="ARBA" id="ARBA00009182"/>
    </source>
</evidence>
<evidence type="ECO:0000256" key="9">
    <source>
        <dbReference type="ARBA" id="ARBA00052891"/>
    </source>
</evidence>
<evidence type="ECO:0000256" key="2">
    <source>
        <dbReference type="ARBA" id="ARBA00022532"/>
    </source>
</evidence>
<reference evidence="12" key="4">
    <citation type="submission" date="2023-01" db="EMBL/GenBank/DDBJ databases">
        <title>Draft genome sequence of Psychrobacter pacificensis strain NBRC 103191.</title>
        <authorList>
            <person name="Sun Q."/>
            <person name="Mori K."/>
        </authorList>
    </citation>
    <scope>NUCLEOTIDE SEQUENCE</scope>
    <source>
        <strain evidence="12">NBRC 103191</strain>
    </source>
</reference>
<dbReference type="HAMAP" id="MF_00558">
    <property type="entry name" value="Succ_CoA_beta"/>
    <property type="match status" value="1"/>
</dbReference>
<dbReference type="EMBL" id="FNAL01000008">
    <property type="protein sequence ID" value="SDD78271.1"/>
    <property type="molecule type" value="Genomic_DNA"/>
</dbReference>
<comment type="function">
    <text evidence="10">Succinyl-CoA synthetase functions in the citric acid cycle (TCA), coupling the hydrolysis of succinyl-CoA to the synthesis of either ATP or GTP and thus represents the only step of substrate-level phosphorylation in the TCA. The beta subunit provides nucleotide specificity of the enzyme and binds the substrate succinate, while the binding sites for coenzyme A and phosphate are found in the alpha subunit.</text>
</comment>
<evidence type="ECO:0000313" key="14">
    <source>
        <dbReference type="Proteomes" id="UP000198501"/>
    </source>
</evidence>
<keyword evidence="7 10" id="KW-0460">Magnesium</keyword>
<evidence type="ECO:0000313" key="15">
    <source>
        <dbReference type="Proteomes" id="UP001156645"/>
    </source>
</evidence>
<dbReference type="FunFam" id="3.30.1490.20:FF:000002">
    <property type="entry name" value="Succinate--CoA ligase [ADP-forming] subunit beta"/>
    <property type="match status" value="1"/>
</dbReference>
<dbReference type="GO" id="GO:0042709">
    <property type="term" value="C:succinate-CoA ligase complex"/>
    <property type="evidence" value="ECO:0007669"/>
    <property type="project" value="TreeGrafter"/>
</dbReference>
<dbReference type="PROSITE" id="PS01217">
    <property type="entry name" value="SUCCINYL_COA_LIG_3"/>
    <property type="match status" value="1"/>
</dbReference>
<dbReference type="PIRSF" id="PIRSF001554">
    <property type="entry name" value="SucCS_beta"/>
    <property type="match status" value="1"/>
</dbReference>
<feature type="binding site" evidence="10">
    <location>
        <position position="265"/>
    </location>
    <ligand>
        <name>substrate</name>
        <note>ligand shared with subunit alpha</note>
    </ligand>
</feature>
<dbReference type="NCBIfam" id="TIGR01016">
    <property type="entry name" value="sucCoAbeta"/>
    <property type="match status" value="1"/>
</dbReference>
<feature type="binding site" evidence="10">
    <location>
        <position position="214"/>
    </location>
    <ligand>
        <name>Mg(2+)</name>
        <dbReference type="ChEBI" id="CHEBI:18420"/>
    </ligand>
</feature>
<dbReference type="GO" id="GO:0000287">
    <property type="term" value="F:magnesium ion binding"/>
    <property type="evidence" value="ECO:0007669"/>
    <property type="project" value="UniProtKB-UniRule"/>
</dbReference>
<comment type="catalytic activity">
    <reaction evidence="8">
        <text>succinate + ATP + CoA = succinyl-CoA + ADP + phosphate</text>
        <dbReference type="Rhea" id="RHEA:17661"/>
        <dbReference type="ChEBI" id="CHEBI:30031"/>
        <dbReference type="ChEBI" id="CHEBI:30616"/>
        <dbReference type="ChEBI" id="CHEBI:43474"/>
        <dbReference type="ChEBI" id="CHEBI:57287"/>
        <dbReference type="ChEBI" id="CHEBI:57292"/>
        <dbReference type="ChEBI" id="CHEBI:456216"/>
        <dbReference type="EC" id="6.2.1.5"/>
    </reaction>
    <physiologicalReaction direction="right-to-left" evidence="8">
        <dbReference type="Rhea" id="RHEA:17663"/>
    </physiologicalReaction>
</comment>
<proteinExistence type="inferred from homology"/>
<keyword evidence="6 10" id="KW-0067">ATP-binding</keyword>
<dbReference type="InterPro" id="IPR016102">
    <property type="entry name" value="Succinyl-CoA_synth-like"/>
</dbReference>
<keyword evidence="5 10" id="KW-0547">Nucleotide-binding</keyword>
<dbReference type="FunFam" id="3.40.50.261:FF:000001">
    <property type="entry name" value="Succinate--CoA ligase [ADP-forming] subunit beta"/>
    <property type="match status" value="1"/>
</dbReference>
<evidence type="ECO:0000313" key="13">
    <source>
        <dbReference type="EMBL" id="SDD78271.1"/>
    </source>
</evidence>
<reference evidence="15" key="3">
    <citation type="journal article" date="2019" name="Int. J. Syst. Evol. Microbiol.">
        <title>The Global Catalogue of Microorganisms (GCM) 10K type strain sequencing project: providing services to taxonomists for standard genome sequencing and annotation.</title>
        <authorList>
            <consortium name="The Broad Institute Genomics Platform"/>
            <consortium name="The Broad Institute Genome Sequencing Center for Infectious Disease"/>
            <person name="Wu L."/>
            <person name="Ma J."/>
        </authorList>
    </citation>
    <scope>NUCLEOTIDE SEQUENCE [LARGE SCALE GENOMIC DNA]</scope>
    <source>
        <strain evidence="15">NBRC 103191</strain>
    </source>
</reference>
<dbReference type="Proteomes" id="UP001156645">
    <property type="component" value="Unassembled WGS sequence"/>
</dbReference>
<dbReference type="InterPro" id="IPR005811">
    <property type="entry name" value="SUCC_ACL_C"/>
</dbReference>
<comment type="similarity">
    <text evidence="1 10">Belongs to the succinate/malate CoA ligase beta subunit family.</text>
</comment>
<dbReference type="PANTHER" id="PTHR11815:SF10">
    <property type="entry name" value="SUCCINATE--COA LIGASE [GDP-FORMING] SUBUNIT BETA, MITOCHONDRIAL"/>
    <property type="match status" value="1"/>
</dbReference>
<feature type="binding site" evidence="10">
    <location>
        <position position="46"/>
    </location>
    <ligand>
        <name>ATP</name>
        <dbReference type="ChEBI" id="CHEBI:30616"/>
    </ligand>
</feature>
<reference evidence="13 14" key="2">
    <citation type="submission" date="2016-10" db="EMBL/GenBank/DDBJ databases">
        <authorList>
            <person name="de Groot N.N."/>
        </authorList>
    </citation>
    <scope>NUCLEOTIDE SEQUENCE [LARGE SCALE GENOMIC DNA]</scope>
    <source>
        <strain evidence="13 14">DSM 23406</strain>
    </source>
</reference>